<feature type="non-terminal residue" evidence="2">
    <location>
        <position position="102"/>
    </location>
</feature>
<name>A0ABD0JEH2_9CAEN</name>
<proteinExistence type="predicted"/>
<dbReference type="AlphaFoldDB" id="A0ABD0JEH2"/>
<dbReference type="EMBL" id="JACVVK020000479">
    <property type="protein sequence ID" value="KAK7471764.1"/>
    <property type="molecule type" value="Genomic_DNA"/>
</dbReference>
<evidence type="ECO:0000313" key="3">
    <source>
        <dbReference type="Proteomes" id="UP001519460"/>
    </source>
</evidence>
<feature type="region of interest" description="Disordered" evidence="1">
    <location>
        <begin position="1"/>
        <end position="63"/>
    </location>
</feature>
<reference evidence="2 3" key="1">
    <citation type="journal article" date="2023" name="Sci. Data">
        <title>Genome assembly of the Korean intertidal mud-creeper Batillaria attramentaria.</title>
        <authorList>
            <person name="Patra A.K."/>
            <person name="Ho P.T."/>
            <person name="Jun S."/>
            <person name="Lee S.J."/>
            <person name="Kim Y."/>
            <person name="Won Y.J."/>
        </authorList>
    </citation>
    <scope>NUCLEOTIDE SEQUENCE [LARGE SCALE GENOMIC DNA]</scope>
    <source>
        <strain evidence="2">Wonlab-2016</strain>
    </source>
</reference>
<feature type="non-terminal residue" evidence="2">
    <location>
        <position position="1"/>
    </location>
</feature>
<organism evidence="2 3">
    <name type="scientific">Batillaria attramentaria</name>
    <dbReference type="NCBI Taxonomy" id="370345"/>
    <lineage>
        <taxon>Eukaryota</taxon>
        <taxon>Metazoa</taxon>
        <taxon>Spiralia</taxon>
        <taxon>Lophotrochozoa</taxon>
        <taxon>Mollusca</taxon>
        <taxon>Gastropoda</taxon>
        <taxon>Caenogastropoda</taxon>
        <taxon>Sorbeoconcha</taxon>
        <taxon>Cerithioidea</taxon>
        <taxon>Batillariidae</taxon>
        <taxon>Batillaria</taxon>
    </lineage>
</organism>
<gene>
    <name evidence="2" type="ORF">BaRGS_00035586</name>
</gene>
<accession>A0ABD0JEH2</accession>
<keyword evidence="3" id="KW-1185">Reference proteome</keyword>
<evidence type="ECO:0000256" key="1">
    <source>
        <dbReference type="SAM" id="MobiDB-lite"/>
    </source>
</evidence>
<protein>
    <submittedName>
        <fullName evidence="2">Uncharacterized protein</fullName>
    </submittedName>
</protein>
<comment type="caution">
    <text evidence="2">The sequence shown here is derived from an EMBL/GenBank/DDBJ whole genome shotgun (WGS) entry which is preliminary data.</text>
</comment>
<dbReference type="Proteomes" id="UP001519460">
    <property type="component" value="Unassembled WGS sequence"/>
</dbReference>
<sequence length="102" mass="10330">AASVADIGNDDDDRTHVRDSTSTFATPVPVTVPDSACVPGSRDQGPYSVPTVRGPFPGAVSGTPGWSSDPTLLLSQRPVAADTSTAVAAVSEVVLDLVVVVI</sequence>
<evidence type="ECO:0000313" key="2">
    <source>
        <dbReference type="EMBL" id="KAK7471764.1"/>
    </source>
</evidence>